<reference evidence="3 4" key="1">
    <citation type="submission" date="2021-08" db="EMBL/GenBank/DDBJ databases">
        <title>Streptomyces sp. PTM05 isolated from lichen.</title>
        <authorList>
            <person name="Somphong A."/>
            <person name="Phongsopitanun W."/>
            <person name="Tanasupawat S."/>
        </authorList>
    </citation>
    <scope>NUCLEOTIDE SEQUENCE [LARGE SCALE GENOMIC DNA]</scope>
    <source>
        <strain evidence="3 4">Ptm05</strain>
    </source>
</reference>
<evidence type="ECO:0000256" key="1">
    <source>
        <dbReference type="SAM" id="MobiDB-lite"/>
    </source>
</evidence>
<evidence type="ECO:0000313" key="4">
    <source>
        <dbReference type="Proteomes" id="UP001198565"/>
    </source>
</evidence>
<evidence type="ECO:0000313" key="3">
    <source>
        <dbReference type="EMBL" id="MBY8886025.1"/>
    </source>
</evidence>
<dbReference type="EMBL" id="JAINVZ010000008">
    <property type="protein sequence ID" value="MBY8886025.1"/>
    <property type="molecule type" value="Genomic_DNA"/>
</dbReference>
<dbReference type="RefSeq" id="WP_222977854.1">
    <property type="nucleotide sequence ID" value="NZ_JAINVZ010000008.1"/>
</dbReference>
<feature type="compositionally biased region" description="Polar residues" evidence="1">
    <location>
        <begin position="63"/>
        <end position="73"/>
    </location>
</feature>
<protein>
    <submittedName>
        <fullName evidence="3">Uncharacterized protein</fullName>
    </submittedName>
</protein>
<name>A0ABS7QS63_9ACTN</name>
<proteinExistence type="predicted"/>
<comment type="caution">
    <text evidence="3">The sequence shown here is derived from an EMBL/GenBank/DDBJ whole genome shotgun (WGS) entry which is preliminary data.</text>
</comment>
<feature type="signal peptide" evidence="2">
    <location>
        <begin position="1"/>
        <end position="22"/>
    </location>
</feature>
<organism evidence="3 4">
    <name type="scientific">Streptantibioticus parmotrematis</name>
    <dbReference type="NCBI Taxonomy" id="2873249"/>
    <lineage>
        <taxon>Bacteria</taxon>
        <taxon>Bacillati</taxon>
        <taxon>Actinomycetota</taxon>
        <taxon>Actinomycetes</taxon>
        <taxon>Kitasatosporales</taxon>
        <taxon>Streptomycetaceae</taxon>
        <taxon>Streptantibioticus</taxon>
    </lineage>
</organism>
<sequence length="102" mass="10226">MKKKTLAMAFAAALLTAGGAGAASAAAVPQQQPAHPTGSTATATTTPKGATTSTPKGAAGATSKGTTFHCSHPNRTFTISADPWVMGQYEAYYGQQGCTHTP</sequence>
<accession>A0ABS7QS63</accession>
<keyword evidence="2" id="KW-0732">Signal</keyword>
<evidence type="ECO:0000256" key="2">
    <source>
        <dbReference type="SAM" id="SignalP"/>
    </source>
</evidence>
<gene>
    <name evidence="3" type="ORF">K7472_14325</name>
</gene>
<feature type="chain" id="PRO_5045129345" evidence="2">
    <location>
        <begin position="23"/>
        <end position="102"/>
    </location>
</feature>
<feature type="compositionally biased region" description="Low complexity" evidence="1">
    <location>
        <begin position="21"/>
        <end position="57"/>
    </location>
</feature>
<dbReference type="Proteomes" id="UP001198565">
    <property type="component" value="Unassembled WGS sequence"/>
</dbReference>
<keyword evidence="4" id="KW-1185">Reference proteome</keyword>
<feature type="region of interest" description="Disordered" evidence="1">
    <location>
        <begin position="21"/>
        <end position="73"/>
    </location>
</feature>